<dbReference type="EMBL" id="FOLB01000009">
    <property type="protein sequence ID" value="SFC65479.1"/>
    <property type="molecule type" value="Genomic_DNA"/>
</dbReference>
<gene>
    <name evidence="2" type="ORF">SAMN04487968_10955</name>
</gene>
<name>A0A1I1KXE6_9ACTN</name>
<dbReference type="OrthoDB" id="3788830at2"/>
<evidence type="ECO:0000313" key="2">
    <source>
        <dbReference type="EMBL" id="SFC65479.1"/>
    </source>
</evidence>
<evidence type="ECO:0000313" key="3">
    <source>
        <dbReference type="Proteomes" id="UP000198832"/>
    </source>
</evidence>
<keyword evidence="3" id="KW-1185">Reference proteome</keyword>
<dbReference type="Proteomes" id="UP000198832">
    <property type="component" value="Unassembled WGS sequence"/>
</dbReference>
<keyword evidence="1" id="KW-0732">Signal</keyword>
<feature type="chain" id="PRO_5011675557" evidence="1">
    <location>
        <begin position="24"/>
        <end position="159"/>
    </location>
</feature>
<organism evidence="2 3">
    <name type="scientific">Nocardioides terrae</name>
    <dbReference type="NCBI Taxonomy" id="574651"/>
    <lineage>
        <taxon>Bacteria</taxon>
        <taxon>Bacillati</taxon>
        <taxon>Actinomycetota</taxon>
        <taxon>Actinomycetes</taxon>
        <taxon>Propionibacteriales</taxon>
        <taxon>Nocardioidaceae</taxon>
        <taxon>Nocardioides</taxon>
    </lineage>
</organism>
<feature type="signal peptide" evidence="1">
    <location>
        <begin position="1"/>
        <end position="23"/>
    </location>
</feature>
<evidence type="ECO:0000256" key="1">
    <source>
        <dbReference type="SAM" id="SignalP"/>
    </source>
</evidence>
<protein>
    <submittedName>
        <fullName evidence="2">Uncharacterized protein</fullName>
    </submittedName>
</protein>
<reference evidence="2 3" key="1">
    <citation type="submission" date="2016-10" db="EMBL/GenBank/DDBJ databases">
        <authorList>
            <person name="de Groot N.N."/>
        </authorList>
    </citation>
    <scope>NUCLEOTIDE SEQUENCE [LARGE SCALE GENOMIC DNA]</scope>
    <source>
        <strain evidence="2 3">CGMCC 1.7056</strain>
    </source>
</reference>
<dbReference type="RefSeq" id="WP_091124411.1">
    <property type="nucleotide sequence ID" value="NZ_FOLB01000009.1"/>
</dbReference>
<sequence>MSALVLAAGLGAAAPAVTGSASAATARRVVHFEPPHSVHNARTAARFLHGTSPAFRRFAAEEGARIRREDGGCQGNSGLYVQAFTRGYAFGSVGTCGGYVALWTNRLKGGGKGGHWREVVGTQDSIYCPVLKRYKVPSALVGTTCWSPHRKETIPYHQA</sequence>
<dbReference type="AlphaFoldDB" id="A0A1I1KXE6"/>
<accession>A0A1I1KXE6</accession>
<proteinExistence type="predicted"/>